<reference evidence="6 7" key="1">
    <citation type="submission" date="2015-01" db="EMBL/GenBank/DDBJ databases">
        <title>The Genome Sequence of Cladophialophora immunda CBS83496.</title>
        <authorList>
            <consortium name="The Broad Institute Genomics Platform"/>
            <person name="Cuomo C."/>
            <person name="de Hoog S."/>
            <person name="Gorbushina A."/>
            <person name="Stielow B."/>
            <person name="Teixiera M."/>
            <person name="Abouelleil A."/>
            <person name="Chapman S.B."/>
            <person name="Priest M."/>
            <person name="Young S.K."/>
            <person name="Wortman J."/>
            <person name="Nusbaum C."/>
            <person name="Birren B."/>
        </authorList>
    </citation>
    <scope>NUCLEOTIDE SEQUENCE [LARGE SCALE GENOMIC DNA]</scope>
    <source>
        <strain evidence="6 7">CBS 83496</strain>
    </source>
</reference>
<dbReference type="SUPFAM" id="SSF57701">
    <property type="entry name" value="Zn2/Cys6 DNA-binding domain"/>
    <property type="match status" value="1"/>
</dbReference>
<dbReference type="InterPro" id="IPR036864">
    <property type="entry name" value="Zn2-C6_fun-type_DNA-bd_sf"/>
</dbReference>
<dbReference type="GeneID" id="27350907"/>
<evidence type="ECO:0000256" key="1">
    <source>
        <dbReference type="ARBA" id="ARBA00023015"/>
    </source>
</evidence>
<dbReference type="PANTHER" id="PTHR47784:SF4">
    <property type="entry name" value="ZN(II)2CYS6 TRANSCRIPTION FACTOR (EUROFUNG)"/>
    <property type="match status" value="1"/>
</dbReference>
<dbReference type="GO" id="GO:0003677">
    <property type="term" value="F:DNA binding"/>
    <property type="evidence" value="ECO:0007669"/>
    <property type="project" value="UniProtKB-KW"/>
</dbReference>
<accession>A0A0D1Z7H1</accession>
<keyword evidence="3" id="KW-0804">Transcription</keyword>
<dbReference type="InterPro" id="IPR001138">
    <property type="entry name" value="Zn2Cys6_DnaBD"/>
</dbReference>
<keyword evidence="1" id="KW-0805">Transcription regulation</keyword>
<evidence type="ECO:0000259" key="5">
    <source>
        <dbReference type="PROSITE" id="PS50048"/>
    </source>
</evidence>
<keyword evidence="2" id="KW-0238">DNA-binding</keyword>
<evidence type="ECO:0000256" key="3">
    <source>
        <dbReference type="ARBA" id="ARBA00023163"/>
    </source>
</evidence>
<evidence type="ECO:0000256" key="4">
    <source>
        <dbReference type="ARBA" id="ARBA00023242"/>
    </source>
</evidence>
<dbReference type="SMART" id="SM00066">
    <property type="entry name" value="GAL4"/>
    <property type="match status" value="1"/>
</dbReference>
<keyword evidence="7" id="KW-1185">Reference proteome</keyword>
<dbReference type="CDD" id="cd00067">
    <property type="entry name" value="GAL4"/>
    <property type="match status" value="1"/>
</dbReference>
<keyword evidence="4" id="KW-0539">Nucleus</keyword>
<dbReference type="HOGENOM" id="CLU_024934_2_0_1"/>
<dbReference type="VEuPathDB" id="FungiDB:PV07_11713"/>
<evidence type="ECO:0000313" key="7">
    <source>
        <dbReference type="Proteomes" id="UP000054466"/>
    </source>
</evidence>
<proteinExistence type="predicted"/>
<dbReference type="GO" id="GO:0001228">
    <property type="term" value="F:DNA-binding transcription activator activity, RNA polymerase II-specific"/>
    <property type="evidence" value="ECO:0007669"/>
    <property type="project" value="TreeGrafter"/>
</dbReference>
<dbReference type="Proteomes" id="UP000054466">
    <property type="component" value="Unassembled WGS sequence"/>
</dbReference>
<evidence type="ECO:0000256" key="2">
    <source>
        <dbReference type="ARBA" id="ARBA00023125"/>
    </source>
</evidence>
<dbReference type="PANTHER" id="PTHR47784">
    <property type="entry name" value="STEROL UPTAKE CONTROL PROTEIN 2"/>
    <property type="match status" value="1"/>
</dbReference>
<dbReference type="InterPro" id="IPR053157">
    <property type="entry name" value="Sterol_Uptake_Regulator"/>
</dbReference>
<dbReference type="AlphaFoldDB" id="A0A0D1Z7H1"/>
<dbReference type="RefSeq" id="XP_016243737.1">
    <property type="nucleotide sequence ID" value="XM_016399175.1"/>
</dbReference>
<evidence type="ECO:0000313" key="6">
    <source>
        <dbReference type="EMBL" id="KIW23521.1"/>
    </source>
</evidence>
<dbReference type="EMBL" id="KN847046">
    <property type="protein sequence ID" value="KIW23521.1"/>
    <property type="molecule type" value="Genomic_DNA"/>
</dbReference>
<feature type="domain" description="Zn(2)-C6 fungal-type" evidence="5">
    <location>
        <begin position="12"/>
        <end position="42"/>
    </location>
</feature>
<name>A0A0D1Z7H1_9EURO</name>
<dbReference type="OrthoDB" id="4937900at2759"/>
<gene>
    <name evidence="6" type="ORF">PV07_11713</name>
</gene>
<organism evidence="6 7">
    <name type="scientific">Cladophialophora immunda</name>
    <dbReference type="NCBI Taxonomy" id="569365"/>
    <lineage>
        <taxon>Eukaryota</taxon>
        <taxon>Fungi</taxon>
        <taxon>Dikarya</taxon>
        <taxon>Ascomycota</taxon>
        <taxon>Pezizomycotina</taxon>
        <taxon>Eurotiomycetes</taxon>
        <taxon>Chaetothyriomycetidae</taxon>
        <taxon>Chaetothyriales</taxon>
        <taxon>Herpotrichiellaceae</taxon>
        <taxon>Cladophialophora</taxon>
    </lineage>
</organism>
<sequence length="396" mass="44289">MSRRPHKKSRNGCLGCKKRHIKCDENQPVCANCASAEIRCSFLDADSPYIVPAFPYTQVAGSGGPSTRASTPTLTPWPEHTMSIQGPRDPYDVNMTHLELFDNLSSEAFRSVEESGRPDITTTNVYAKHALANPYLMHQMLAASALHLSTRTTEFRDTYRQYATGLLNRALSLFNEANPVLEVTPANYVRMFLFSSGVGIHLLCETLHYQRDGLERFVERFSHCLGIYRGLLAVIDQSRDLLLESELGPRLKLTQALLDTTDANGSECSALEGLISTLDADPGSQEIYRETVSHLQRVFNAQRAASGTKIAVPTVLAWPVLVPPEYVDLLRQGQAEALVILAHYAVLLHRCRELWLFGDSGRFLIESIRGDLDSSHWREWLRFPNAALREETTIAT</sequence>
<dbReference type="GO" id="GO:0008270">
    <property type="term" value="F:zinc ion binding"/>
    <property type="evidence" value="ECO:0007669"/>
    <property type="project" value="InterPro"/>
</dbReference>
<dbReference type="STRING" id="569365.A0A0D1Z7H1"/>
<dbReference type="PROSITE" id="PS50048">
    <property type="entry name" value="ZN2_CY6_FUNGAL_2"/>
    <property type="match status" value="1"/>
</dbReference>
<protein>
    <recommendedName>
        <fullName evidence="5">Zn(2)-C6 fungal-type domain-containing protein</fullName>
    </recommendedName>
</protein>
<dbReference type="PROSITE" id="PS00463">
    <property type="entry name" value="ZN2_CY6_FUNGAL_1"/>
    <property type="match status" value="1"/>
</dbReference>
<dbReference type="Gene3D" id="4.10.240.10">
    <property type="entry name" value="Zn(2)-C6 fungal-type DNA-binding domain"/>
    <property type="match status" value="1"/>
</dbReference>
<dbReference type="Pfam" id="PF00172">
    <property type="entry name" value="Zn_clus"/>
    <property type="match status" value="1"/>
</dbReference>